<dbReference type="EMBL" id="LZSO01000037">
    <property type="protein sequence ID" value="OBB25321.1"/>
    <property type="molecule type" value="Genomic_DNA"/>
</dbReference>
<reference evidence="3" key="1">
    <citation type="submission" date="2016-06" db="EMBL/GenBank/DDBJ databases">
        <authorList>
            <person name="Sutton G."/>
            <person name="Brinkac L."/>
            <person name="Sanka R."/>
            <person name="Adams M."/>
            <person name="Lau E."/>
            <person name="Mehaffy C."/>
            <person name="Tameris M."/>
            <person name="Hatherill M."/>
            <person name="Hanekom W."/>
            <person name="Mahomed H."/>
            <person name="Mcshane H."/>
        </authorList>
    </citation>
    <scope>NUCLEOTIDE SEQUENCE [LARGE SCALE GENOMIC DNA]</scope>
    <source>
        <strain evidence="3">852002-51209_SCH5440388</strain>
    </source>
</reference>
<evidence type="ECO:0000313" key="3">
    <source>
        <dbReference type="Proteomes" id="UP000093902"/>
    </source>
</evidence>
<evidence type="ECO:0000313" key="2">
    <source>
        <dbReference type="EMBL" id="OBB25321.1"/>
    </source>
</evidence>
<keyword evidence="1" id="KW-1133">Transmembrane helix</keyword>
<name>A0A1A0QT31_MYCPR</name>
<proteinExistence type="predicted"/>
<sequence length="78" mass="8706">MSWMWGAAMTATMWFLAMVLMLGATVFRSRHWNAAFREVAVWEVQRRGLADRKWSSADEKAVSLMLGPGPFGSEGTAP</sequence>
<keyword evidence="1" id="KW-0812">Transmembrane</keyword>
<comment type="caution">
    <text evidence="2">The sequence shown here is derived from an EMBL/GenBank/DDBJ whole genome shotgun (WGS) entry which is preliminary data.</text>
</comment>
<feature type="transmembrane region" description="Helical" evidence="1">
    <location>
        <begin position="6"/>
        <end position="27"/>
    </location>
</feature>
<gene>
    <name evidence="2" type="ORF">A5792_28420</name>
</gene>
<dbReference type="AlphaFoldDB" id="A0A1A0QT31"/>
<accession>A0A1A0QT31</accession>
<keyword evidence="1" id="KW-0472">Membrane</keyword>
<dbReference type="RefSeq" id="WP_064935526.1">
    <property type="nucleotide sequence ID" value="NZ_LZSO01000037.1"/>
</dbReference>
<protein>
    <submittedName>
        <fullName evidence="2">Uncharacterized protein</fullName>
    </submittedName>
</protein>
<evidence type="ECO:0000256" key="1">
    <source>
        <dbReference type="SAM" id="Phobius"/>
    </source>
</evidence>
<dbReference type="Proteomes" id="UP000093902">
    <property type="component" value="Unassembled WGS sequence"/>
</dbReference>
<organism evidence="2 3">
    <name type="scientific">Mycolicibacterium peregrinum</name>
    <name type="common">Mycobacterium peregrinum</name>
    <dbReference type="NCBI Taxonomy" id="43304"/>
    <lineage>
        <taxon>Bacteria</taxon>
        <taxon>Bacillati</taxon>
        <taxon>Actinomycetota</taxon>
        <taxon>Actinomycetes</taxon>
        <taxon>Mycobacteriales</taxon>
        <taxon>Mycobacteriaceae</taxon>
        <taxon>Mycolicibacterium</taxon>
    </lineage>
</organism>